<evidence type="ECO:0000256" key="11">
    <source>
        <dbReference type="ARBA" id="ARBA00025736"/>
    </source>
</evidence>
<dbReference type="AlphaFoldDB" id="A0A9D3RLA3"/>
<keyword evidence="5 13" id="KW-1133">Transmembrane helix</keyword>
<comment type="subcellular location">
    <subcellularLocation>
        <location evidence="1">Cell membrane</location>
        <topology evidence="1">Multi-pass membrane protein</topology>
    </subcellularLocation>
</comment>
<feature type="transmembrane region" description="Helical" evidence="13">
    <location>
        <begin position="241"/>
        <end position="261"/>
    </location>
</feature>
<keyword evidence="9 12" id="KW-0675">Receptor</keyword>
<evidence type="ECO:0000256" key="12">
    <source>
        <dbReference type="RuleBase" id="RU000688"/>
    </source>
</evidence>
<dbReference type="GO" id="GO:0007204">
    <property type="term" value="P:positive regulation of cytosolic calcium ion concentration"/>
    <property type="evidence" value="ECO:0007669"/>
    <property type="project" value="TreeGrafter"/>
</dbReference>
<evidence type="ECO:0000256" key="1">
    <source>
        <dbReference type="ARBA" id="ARBA00004651"/>
    </source>
</evidence>
<dbReference type="Pfam" id="PF00001">
    <property type="entry name" value="7tm_1"/>
    <property type="match status" value="1"/>
</dbReference>
<dbReference type="InterPro" id="IPR017452">
    <property type="entry name" value="GPCR_Rhodpsn_7TM"/>
</dbReference>
<dbReference type="PRINTS" id="PR00237">
    <property type="entry name" value="GPCRRHODOPSN"/>
</dbReference>
<evidence type="ECO:0000259" key="14">
    <source>
        <dbReference type="PROSITE" id="PS50262"/>
    </source>
</evidence>
<evidence type="ECO:0000256" key="10">
    <source>
        <dbReference type="ARBA" id="ARBA00023224"/>
    </source>
</evidence>
<keyword evidence="7 13" id="KW-0472">Membrane</keyword>
<keyword evidence="4 12" id="KW-0812">Transmembrane</keyword>
<evidence type="ECO:0000256" key="5">
    <source>
        <dbReference type="ARBA" id="ARBA00022989"/>
    </source>
</evidence>
<dbReference type="PANTHER" id="PTHR24225:SF29">
    <property type="entry name" value="C5A ANAPHYLATOXIN CHEMOTACTIC RECEPTOR 1"/>
    <property type="match status" value="1"/>
</dbReference>
<comment type="similarity">
    <text evidence="12">Belongs to the G-protein coupled receptor 1 family.</text>
</comment>
<keyword evidence="6 12" id="KW-0297">G-protein coupled receptor</keyword>
<dbReference type="GO" id="GO:0006935">
    <property type="term" value="P:chemotaxis"/>
    <property type="evidence" value="ECO:0007669"/>
    <property type="project" value="UniProtKB-KW"/>
</dbReference>
<sequence length="308" mass="35168">MAEESSTLFYDNYYSDYNNYSAIFNLSDFYQDTIHPMDIVSIVLYSLTCILGLPGNAFVIWIAGFKMKRTVNTVWFLNLASADFLCCLSIPFSIVEIALDYHWPYGNLMCKVIPTVIILNMFASVFILTLISLDRFALVIKPIWSQNHRRLSLAYLLSGTTWFVALLLSIPTMIYRESHFTDITNITRCAYNSDMTQSVAKKIYVSRFVFGFVIPLFIIVACYLLIGRKVSRSSFGRSQKALKLILGVIVAFFVCWLPYHVVGLILEYTEDNAVMKSLDPLSIALAYINSCLNPILYVFMGQDFKEKV</sequence>
<evidence type="ECO:0000256" key="6">
    <source>
        <dbReference type="ARBA" id="ARBA00023040"/>
    </source>
</evidence>
<evidence type="ECO:0000256" key="8">
    <source>
        <dbReference type="ARBA" id="ARBA00023157"/>
    </source>
</evidence>
<comment type="caution">
    <text evidence="15">The sequence shown here is derived from an EMBL/GenBank/DDBJ whole genome shotgun (WGS) entry which is preliminary data.</text>
</comment>
<dbReference type="PROSITE" id="PS00237">
    <property type="entry name" value="G_PROTEIN_RECEP_F1_1"/>
    <property type="match status" value="1"/>
</dbReference>
<reference evidence="15" key="1">
    <citation type="submission" date="2021-01" db="EMBL/GenBank/DDBJ databases">
        <title>A chromosome-scale assembly of European eel, Anguilla anguilla.</title>
        <authorList>
            <person name="Henkel C."/>
            <person name="Jong-Raadsen S.A."/>
            <person name="Dufour S."/>
            <person name="Weltzien F.-A."/>
            <person name="Palstra A.P."/>
            <person name="Pelster B."/>
            <person name="Spaink H.P."/>
            <person name="Van Den Thillart G.E."/>
            <person name="Jansen H."/>
            <person name="Zahm M."/>
            <person name="Klopp C."/>
            <person name="Cedric C."/>
            <person name="Louis A."/>
            <person name="Berthelot C."/>
            <person name="Parey E."/>
            <person name="Roest Crollius H."/>
            <person name="Montfort J."/>
            <person name="Robinson-Rechavi M."/>
            <person name="Bucao C."/>
            <person name="Bouchez O."/>
            <person name="Gislard M."/>
            <person name="Lluch J."/>
            <person name="Milhes M."/>
            <person name="Lampietro C."/>
            <person name="Lopez Roques C."/>
            <person name="Donnadieu C."/>
            <person name="Braasch I."/>
            <person name="Desvignes T."/>
            <person name="Postlethwait J."/>
            <person name="Bobe J."/>
            <person name="Guiguen Y."/>
            <person name="Dirks R."/>
        </authorList>
    </citation>
    <scope>NUCLEOTIDE SEQUENCE</scope>
    <source>
        <strain evidence="15">Tag_6206</strain>
        <tissue evidence="15">Liver</tissue>
    </source>
</reference>
<dbReference type="PROSITE" id="PS50262">
    <property type="entry name" value="G_PROTEIN_RECEP_F1_2"/>
    <property type="match status" value="1"/>
</dbReference>
<dbReference type="FunFam" id="1.20.1070.10:FF:000034">
    <property type="entry name" value="G-protein coupled receptor 1"/>
    <property type="match status" value="1"/>
</dbReference>
<protein>
    <recommendedName>
        <fullName evidence="14">G-protein coupled receptors family 1 profile domain-containing protein</fullName>
    </recommendedName>
</protein>
<dbReference type="PANTHER" id="PTHR24225">
    <property type="entry name" value="CHEMOTACTIC RECEPTOR"/>
    <property type="match status" value="1"/>
</dbReference>
<dbReference type="SUPFAM" id="SSF81321">
    <property type="entry name" value="Family A G protein-coupled receptor-like"/>
    <property type="match status" value="1"/>
</dbReference>
<evidence type="ECO:0000256" key="2">
    <source>
        <dbReference type="ARBA" id="ARBA00022475"/>
    </source>
</evidence>
<proteinExistence type="inferred from homology"/>
<keyword evidence="16" id="KW-1185">Reference proteome</keyword>
<dbReference type="GO" id="GO:0006954">
    <property type="term" value="P:inflammatory response"/>
    <property type="evidence" value="ECO:0007669"/>
    <property type="project" value="TreeGrafter"/>
</dbReference>
<feature type="transmembrane region" description="Helical" evidence="13">
    <location>
        <begin position="74"/>
        <end position="92"/>
    </location>
</feature>
<accession>A0A9D3RLA3</accession>
<organism evidence="15 16">
    <name type="scientific">Anguilla anguilla</name>
    <name type="common">European freshwater eel</name>
    <name type="synonym">Muraena anguilla</name>
    <dbReference type="NCBI Taxonomy" id="7936"/>
    <lineage>
        <taxon>Eukaryota</taxon>
        <taxon>Metazoa</taxon>
        <taxon>Chordata</taxon>
        <taxon>Craniata</taxon>
        <taxon>Vertebrata</taxon>
        <taxon>Euteleostomi</taxon>
        <taxon>Actinopterygii</taxon>
        <taxon>Neopterygii</taxon>
        <taxon>Teleostei</taxon>
        <taxon>Anguilliformes</taxon>
        <taxon>Anguillidae</taxon>
        <taxon>Anguilla</taxon>
    </lineage>
</organism>
<feature type="transmembrane region" description="Helical" evidence="13">
    <location>
        <begin position="39"/>
        <end position="62"/>
    </location>
</feature>
<keyword evidence="2" id="KW-1003">Cell membrane</keyword>
<evidence type="ECO:0000313" key="15">
    <source>
        <dbReference type="EMBL" id="KAG5834345.1"/>
    </source>
</evidence>
<feature type="transmembrane region" description="Helical" evidence="13">
    <location>
        <begin position="153"/>
        <end position="175"/>
    </location>
</feature>
<feature type="domain" description="G-protein coupled receptors family 1 profile" evidence="14">
    <location>
        <begin position="55"/>
        <end position="297"/>
    </location>
</feature>
<keyword evidence="10 12" id="KW-0807">Transducer</keyword>
<dbReference type="PRINTS" id="PR00526">
    <property type="entry name" value="FMETLEUPHER"/>
</dbReference>
<feature type="transmembrane region" description="Helical" evidence="13">
    <location>
        <begin position="204"/>
        <end position="226"/>
    </location>
</feature>
<keyword evidence="8" id="KW-1015">Disulfide bond</keyword>
<evidence type="ECO:0000256" key="9">
    <source>
        <dbReference type="ARBA" id="ARBA00023170"/>
    </source>
</evidence>
<feature type="non-terminal residue" evidence="15">
    <location>
        <position position="308"/>
    </location>
</feature>
<dbReference type="GO" id="GO:0007200">
    <property type="term" value="P:phospholipase C-activating G protein-coupled receptor signaling pathway"/>
    <property type="evidence" value="ECO:0007669"/>
    <property type="project" value="TreeGrafter"/>
</dbReference>
<dbReference type="GO" id="GO:0004930">
    <property type="term" value="F:G protein-coupled receptor activity"/>
    <property type="evidence" value="ECO:0007669"/>
    <property type="project" value="UniProtKB-KW"/>
</dbReference>
<feature type="transmembrane region" description="Helical" evidence="13">
    <location>
        <begin position="281"/>
        <end position="300"/>
    </location>
</feature>
<name>A0A9D3RLA3_ANGAN</name>
<dbReference type="InterPro" id="IPR000826">
    <property type="entry name" value="Formyl_rcpt-rel"/>
</dbReference>
<dbReference type="GO" id="GO:0005886">
    <property type="term" value="C:plasma membrane"/>
    <property type="evidence" value="ECO:0007669"/>
    <property type="project" value="UniProtKB-SubCell"/>
</dbReference>
<dbReference type="InterPro" id="IPR000276">
    <property type="entry name" value="GPCR_Rhodpsn"/>
</dbReference>
<feature type="transmembrane region" description="Helical" evidence="13">
    <location>
        <begin position="112"/>
        <end position="133"/>
    </location>
</feature>
<dbReference type="GO" id="GO:0004878">
    <property type="term" value="F:complement component C5a receptor activity"/>
    <property type="evidence" value="ECO:0007669"/>
    <property type="project" value="TreeGrafter"/>
</dbReference>
<evidence type="ECO:0000256" key="13">
    <source>
        <dbReference type="SAM" id="Phobius"/>
    </source>
</evidence>
<dbReference type="Gene3D" id="1.20.1070.10">
    <property type="entry name" value="Rhodopsin 7-helix transmembrane proteins"/>
    <property type="match status" value="1"/>
</dbReference>
<comment type="similarity">
    <text evidence="11">Belongs to the chemokine-like receptor (CMKLR) family.</text>
</comment>
<gene>
    <name evidence="15" type="ORF">ANANG_G00260540</name>
</gene>
<evidence type="ECO:0000256" key="4">
    <source>
        <dbReference type="ARBA" id="ARBA00022692"/>
    </source>
</evidence>
<dbReference type="EMBL" id="JAFIRN010000015">
    <property type="protein sequence ID" value="KAG5834345.1"/>
    <property type="molecule type" value="Genomic_DNA"/>
</dbReference>
<dbReference type="Proteomes" id="UP001044222">
    <property type="component" value="Chromosome 15"/>
</dbReference>
<evidence type="ECO:0000313" key="16">
    <source>
        <dbReference type="Proteomes" id="UP001044222"/>
    </source>
</evidence>
<evidence type="ECO:0000256" key="7">
    <source>
        <dbReference type="ARBA" id="ARBA00023136"/>
    </source>
</evidence>
<keyword evidence="3" id="KW-0145">Chemotaxis</keyword>
<evidence type="ECO:0000256" key="3">
    <source>
        <dbReference type="ARBA" id="ARBA00022500"/>
    </source>
</evidence>